<comment type="caution">
    <text evidence="1">The sequence shown here is derived from an EMBL/GenBank/DDBJ whole genome shotgun (WGS) entry which is preliminary data.</text>
</comment>
<proteinExistence type="predicted"/>
<dbReference type="Gene3D" id="3.30.420.10">
    <property type="entry name" value="Ribonuclease H-like superfamily/Ribonuclease H"/>
    <property type="match status" value="1"/>
</dbReference>
<organism evidence="1 2">
    <name type="scientific">Deinobacterium chartae</name>
    <dbReference type="NCBI Taxonomy" id="521158"/>
    <lineage>
        <taxon>Bacteria</taxon>
        <taxon>Thermotogati</taxon>
        <taxon>Deinococcota</taxon>
        <taxon>Deinococci</taxon>
        <taxon>Deinococcales</taxon>
        <taxon>Deinococcaceae</taxon>
        <taxon>Deinobacterium</taxon>
    </lineage>
</organism>
<dbReference type="InterPro" id="IPR036397">
    <property type="entry name" value="RNaseH_sf"/>
</dbReference>
<keyword evidence="2" id="KW-1185">Reference proteome</keyword>
<dbReference type="EMBL" id="JACHHG010000009">
    <property type="protein sequence ID" value="MBB6099154.1"/>
    <property type="molecule type" value="Genomic_DNA"/>
</dbReference>
<dbReference type="GO" id="GO:0003676">
    <property type="term" value="F:nucleic acid binding"/>
    <property type="evidence" value="ECO:0007669"/>
    <property type="project" value="InterPro"/>
</dbReference>
<dbReference type="InterPro" id="IPR012337">
    <property type="entry name" value="RNaseH-like_sf"/>
</dbReference>
<gene>
    <name evidence="1" type="ORF">HNR42_002590</name>
</gene>
<name>A0A841I2D1_9DEIO</name>
<dbReference type="SUPFAM" id="SSF53098">
    <property type="entry name" value="Ribonuclease H-like"/>
    <property type="match status" value="1"/>
</dbReference>
<accession>A0A841I2D1</accession>
<dbReference type="AlphaFoldDB" id="A0A841I2D1"/>
<evidence type="ECO:0000313" key="2">
    <source>
        <dbReference type="Proteomes" id="UP000569951"/>
    </source>
</evidence>
<sequence>MPQARFSSHDPDTWYVYTDGSARTERRQTFSGWAARAVQPETREFRQISGGYRGGGALEAETEAILAGLRLVPRGAVARLYSDLEEHALLAVLQSPAGEAARAHLRELWVQAVMRNSAAHAQEMHRLSRVAEQQLRAPEDRSEESLPNAVLEAQGQARAAGIDAPLPRAEPRHLPGEARPLELSVCEITYAAAGTGARAQLHLELRPLEAWGRDGPQAYARALRDLLGALAPGGLARLRVPAELLEVSLQVAADFRTVRLEAAPERADTPPDT</sequence>
<dbReference type="RefSeq" id="WP_183987899.1">
    <property type="nucleotide sequence ID" value="NZ_JACHHG010000009.1"/>
</dbReference>
<evidence type="ECO:0000313" key="1">
    <source>
        <dbReference type="EMBL" id="MBB6099154.1"/>
    </source>
</evidence>
<dbReference type="Proteomes" id="UP000569951">
    <property type="component" value="Unassembled WGS sequence"/>
</dbReference>
<protein>
    <submittedName>
        <fullName evidence="1">Uncharacterized protein</fullName>
    </submittedName>
</protein>
<reference evidence="1 2" key="1">
    <citation type="submission" date="2020-08" db="EMBL/GenBank/DDBJ databases">
        <title>Genomic Encyclopedia of Type Strains, Phase IV (KMG-IV): sequencing the most valuable type-strain genomes for metagenomic binning, comparative biology and taxonomic classification.</title>
        <authorList>
            <person name="Goeker M."/>
        </authorList>
    </citation>
    <scope>NUCLEOTIDE SEQUENCE [LARGE SCALE GENOMIC DNA]</scope>
    <source>
        <strain evidence="1 2">DSM 21458</strain>
    </source>
</reference>